<dbReference type="KEGG" id="psin:CAK95_03185"/>
<evidence type="ECO:0000313" key="2">
    <source>
        <dbReference type="EMBL" id="ARP98200.1"/>
    </source>
</evidence>
<dbReference type="STRING" id="1235591.CAK95_03185"/>
<gene>
    <name evidence="2" type="ORF">CAK95_03185</name>
</gene>
<reference evidence="2 3" key="1">
    <citation type="submission" date="2017-05" db="EMBL/GenBank/DDBJ databases">
        <title>Full genome sequence of Pseudorhodoplanes sinuspersici.</title>
        <authorList>
            <person name="Dastgheib S.M.M."/>
            <person name="Shavandi M."/>
            <person name="Tirandaz H."/>
        </authorList>
    </citation>
    <scope>NUCLEOTIDE SEQUENCE [LARGE SCALE GENOMIC DNA]</scope>
    <source>
        <strain evidence="2 3">RIPI110</strain>
    </source>
</reference>
<dbReference type="Proteomes" id="UP000194137">
    <property type="component" value="Chromosome"/>
</dbReference>
<feature type="domain" description="DUF2460" evidence="1">
    <location>
        <begin position="5"/>
        <end position="194"/>
    </location>
</feature>
<sequence>MSGFHDVRFPDAVARGATGGPEFSTDIIAVASGFEQRNVNWSAARAKYDISTGIRTREQMAEVIAFFRARKGRAYGFRFRDWNDFEGEAEPLAPTADPLIWQITKQYASGPSAEQRAITKPEAGTVIVRVNGNPVSVDVDHLTGLVTFSSAPAAQPYADFLFDVPVRFDTDHLPVVAVAYHIQQVSSIALVEIRS</sequence>
<dbReference type="NCBIfam" id="TIGR02217">
    <property type="entry name" value="chp_TIGR02217"/>
    <property type="match status" value="1"/>
</dbReference>
<evidence type="ECO:0000313" key="3">
    <source>
        <dbReference type="Proteomes" id="UP000194137"/>
    </source>
</evidence>
<dbReference type="InterPro" id="IPR011740">
    <property type="entry name" value="DUF2460"/>
</dbReference>
<keyword evidence="3" id="KW-1185">Reference proteome</keyword>
<keyword evidence="2" id="KW-0378">Hydrolase</keyword>
<organism evidence="2 3">
    <name type="scientific">Pseudorhodoplanes sinuspersici</name>
    <dbReference type="NCBI Taxonomy" id="1235591"/>
    <lineage>
        <taxon>Bacteria</taxon>
        <taxon>Pseudomonadati</taxon>
        <taxon>Pseudomonadota</taxon>
        <taxon>Alphaproteobacteria</taxon>
        <taxon>Hyphomicrobiales</taxon>
        <taxon>Pseudorhodoplanes</taxon>
    </lineage>
</organism>
<name>A0A1W6ZM47_9HYPH</name>
<evidence type="ECO:0000259" key="1">
    <source>
        <dbReference type="Pfam" id="PF09343"/>
    </source>
</evidence>
<accession>A0A1W6ZM47</accession>
<dbReference type="Pfam" id="PF09343">
    <property type="entry name" value="DUF2460"/>
    <property type="match status" value="1"/>
</dbReference>
<dbReference type="AlphaFoldDB" id="A0A1W6ZM47"/>
<protein>
    <submittedName>
        <fullName evidence="2">Glycoside hydrolase</fullName>
    </submittedName>
</protein>
<proteinExistence type="predicted"/>
<dbReference type="RefSeq" id="WP_086086526.1">
    <property type="nucleotide sequence ID" value="NZ_CP021112.1"/>
</dbReference>
<dbReference type="GO" id="GO:0016787">
    <property type="term" value="F:hydrolase activity"/>
    <property type="evidence" value="ECO:0007669"/>
    <property type="project" value="UniProtKB-KW"/>
</dbReference>
<dbReference type="OrthoDB" id="1685145at2"/>
<dbReference type="EMBL" id="CP021112">
    <property type="protein sequence ID" value="ARP98200.1"/>
    <property type="molecule type" value="Genomic_DNA"/>
</dbReference>